<evidence type="ECO:0000256" key="4">
    <source>
        <dbReference type="ARBA" id="ARBA00023136"/>
    </source>
</evidence>
<dbReference type="PANTHER" id="PTHR37306">
    <property type="entry name" value="COLICIN V PRODUCTION PROTEIN"/>
    <property type="match status" value="1"/>
</dbReference>
<sequence length="194" mass="22057">MNILDFIILGLITFFVIKGIFRGFFREISSLAGIIFGIWIGNHYHPQMANLLKAYIPLEKSLSLISFIILFILVVIFFNLSGILLHRFFKKLLIGWLDRGLGIGLALIKGIIISYLLIVLLTFFIPSKSPLIAKSTTARTVIVTYQSMSRLISPNLYKTWKKRIYKESKKVGKVISEGKEAVKKIPQVLPDKKD</sequence>
<accession>A0A7G9ZC51</accession>
<gene>
    <name evidence="6" type="ORF">BICGGCBA_00021</name>
</gene>
<name>A0A7G9ZC51_9EURY</name>
<dbReference type="Pfam" id="PF02674">
    <property type="entry name" value="Colicin_V"/>
    <property type="match status" value="1"/>
</dbReference>
<feature type="transmembrane region" description="Helical" evidence="5">
    <location>
        <begin position="64"/>
        <end position="89"/>
    </location>
</feature>
<evidence type="ECO:0000256" key="5">
    <source>
        <dbReference type="SAM" id="Phobius"/>
    </source>
</evidence>
<keyword evidence="4 5" id="KW-0472">Membrane</keyword>
<evidence type="ECO:0000313" key="6">
    <source>
        <dbReference type="EMBL" id="QNO57835.1"/>
    </source>
</evidence>
<feature type="transmembrane region" description="Helical" evidence="5">
    <location>
        <begin position="6"/>
        <end position="21"/>
    </location>
</feature>
<keyword evidence="3 5" id="KW-1133">Transmembrane helix</keyword>
<comment type="subcellular location">
    <subcellularLocation>
        <location evidence="1">Membrane</location>
        <topology evidence="1">Multi-pass membrane protein</topology>
    </subcellularLocation>
</comment>
<organism evidence="6">
    <name type="scientific">Candidatus Methanophaga sp. ANME-1 ERB7</name>
    <dbReference type="NCBI Taxonomy" id="2759913"/>
    <lineage>
        <taxon>Archaea</taxon>
        <taxon>Methanobacteriati</taxon>
        <taxon>Methanobacteriota</taxon>
        <taxon>Stenosarchaea group</taxon>
        <taxon>Methanomicrobia</taxon>
        <taxon>Candidatus Methanophagales</taxon>
        <taxon>Candidatus Methanophagaceae</taxon>
        <taxon>Candidatus Methanophaga</taxon>
    </lineage>
</organism>
<evidence type="ECO:0000256" key="3">
    <source>
        <dbReference type="ARBA" id="ARBA00022989"/>
    </source>
</evidence>
<dbReference type="EMBL" id="MT631703">
    <property type="protein sequence ID" value="QNO57835.1"/>
    <property type="molecule type" value="Genomic_DNA"/>
</dbReference>
<dbReference type="AlphaFoldDB" id="A0A7G9ZC51"/>
<reference evidence="6" key="1">
    <citation type="submission" date="2020-06" db="EMBL/GenBank/DDBJ databases">
        <title>Unique genomic features of the anaerobic methanotrophic archaea.</title>
        <authorList>
            <person name="Chadwick G.L."/>
            <person name="Skennerton C.T."/>
            <person name="Laso-Perez R."/>
            <person name="Leu A.O."/>
            <person name="Speth D.R."/>
            <person name="Yu H."/>
            <person name="Morgan-Lang C."/>
            <person name="Hatzenpichler R."/>
            <person name="Goudeau D."/>
            <person name="Malmstrom R."/>
            <person name="Brazelton W.J."/>
            <person name="Woyke T."/>
            <person name="Hallam S.J."/>
            <person name="Tyson G.W."/>
            <person name="Wegener G."/>
            <person name="Boetius A."/>
            <person name="Orphan V."/>
        </authorList>
    </citation>
    <scope>NUCLEOTIDE SEQUENCE</scope>
</reference>
<feature type="transmembrane region" description="Helical" evidence="5">
    <location>
        <begin position="28"/>
        <end position="44"/>
    </location>
</feature>
<evidence type="ECO:0008006" key="7">
    <source>
        <dbReference type="Google" id="ProtNLM"/>
    </source>
</evidence>
<proteinExistence type="predicted"/>
<dbReference type="GO" id="GO:0016020">
    <property type="term" value="C:membrane"/>
    <property type="evidence" value="ECO:0007669"/>
    <property type="project" value="UniProtKB-SubCell"/>
</dbReference>
<protein>
    <recommendedName>
        <fullName evidence="7">Colicin V production protein</fullName>
    </recommendedName>
</protein>
<keyword evidence="2 5" id="KW-0812">Transmembrane</keyword>
<evidence type="ECO:0000256" key="2">
    <source>
        <dbReference type="ARBA" id="ARBA00022692"/>
    </source>
</evidence>
<evidence type="ECO:0000256" key="1">
    <source>
        <dbReference type="ARBA" id="ARBA00004141"/>
    </source>
</evidence>
<dbReference type="GO" id="GO:0009403">
    <property type="term" value="P:toxin biosynthetic process"/>
    <property type="evidence" value="ECO:0007669"/>
    <property type="project" value="InterPro"/>
</dbReference>
<dbReference type="PANTHER" id="PTHR37306:SF1">
    <property type="entry name" value="COLICIN V PRODUCTION PROTEIN"/>
    <property type="match status" value="1"/>
</dbReference>
<feature type="transmembrane region" description="Helical" evidence="5">
    <location>
        <begin position="101"/>
        <end position="125"/>
    </location>
</feature>
<dbReference type="InterPro" id="IPR003825">
    <property type="entry name" value="Colicin-V_CvpA"/>
</dbReference>